<evidence type="ECO:0000313" key="3">
    <source>
        <dbReference type="Proteomes" id="UP000799436"/>
    </source>
</evidence>
<organism evidence="2 3">
    <name type="scientific">Teratosphaeria nubilosa</name>
    <dbReference type="NCBI Taxonomy" id="161662"/>
    <lineage>
        <taxon>Eukaryota</taxon>
        <taxon>Fungi</taxon>
        <taxon>Dikarya</taxon>
        <taxon>Ascomycota</taxon>
        <taxon>Pezizomycotina</taxon>
        <taxon>Dothideomycetes</taxon>
        <taxon>Dothideomycetidae</taxon>
        <taxon>Mycosphaerellales</taxon>
        <taxon>Teratosphaeriaceae</taxon>
        <taxon>Teratosphaeria</taxon>
    </lineage>
</organism>
<dbReference type="AlphaFoldDB" id="A0A6G1L936"/>
<dbReference type="OrthoDB" id="5226911at2759"/>
<dbReference type="EMBL" id="ML995837">
    <property type="protein sequence ID" value="KAF2769102.1"/>
    <property type="molecule type" value="Genomic_DNA"/>
</dbReference>
<gene>
    <name evidence="2" type="ORF">EJ03DRAFT_327692</name>
</gene>
<sequence>MAQTSVSGCVMNIVASFASGLDVLKKLKETRRRRKRSAANRIAGDEEQRLNKSLRQGPEDIGRQYRQSVQVAGDQFAIGDGKISADIRRLHRLMRQ</sequence>
<name>A0A6G1L936_9PEZI</name>
<keyword evidence="3" id="KW-1185">Reference proteome</keyword>
<dbReference type="Proteomes" id="UP000799436">
    <property type="component" value="Unassembled WGS sequence"/>
</dbReference>
<reference evidence="2" key="1">
    <citation type="journal article" date="2020" name="Stud. Mycol.">
        <title>101 Dothideomycetes genomes: a test case for predicting lifestyles and emergence of pathogens.</title>
        <authorList>
            <person name="Haridas S."/>
            <person name="Albert R."/>
            <person name="Binder M."/>
            <person name="Bloem J."/>
            <person name="Labutti K."/>
            <person name="Salamov A."/>
            <person name="Andreopoulos B."/>
            <person name="Baker S."/>
            <person name="Barry K."/>
            <person name="Bills G."/>
            <person name="Bluhm B."/>
            <person name="Cannon C."/>
            <person name="Castanera R."/>
            <person name="Culley D."/>
            <person name="Daum C."/>
            <person name="Ezra D."/>
            <person name="Gonzalez J."/>
            <person name="Henrissat B."/>
            <person name="Kuo A."/>
            <person name="Liang C."/>
            <person name="Lipzen A."/>
            <person name="Lutzoni F."/>
            <person name="Magnuson J."/>
            <person name="Mondo S."/>
            <person name="Nolan M."/>
            <person name="Ohm R."/>
            <person name="Pangilinan J."/>
            <person name="Park H.-J."/>
            <person name="Ramirez L."/>
            <person name="Alfaro M."/>
            <person name="Sun H."/>
            <person name="Tritt A."/>
            <person name="Yoshinaga Y."/>
            <person name="Zwiers L.-H."/>
            <person name="Turgeon B."/>
            <person name="Goodwin S."/>
            <person name="Spatafora J."/>
            <person name="Crous P."/>
            <person name="Grigoriev I."/>
        </authorList>
    </citation>
    <scope>NUCLEOTIDE SEQUENCE</scope>
    <source>
        <strain evidence="2">CBS 116005</strain>
    </source>
</reference>
<protein>
    <submittedName>
        <fullName evidence="2">Uncharacterized protein</fullName>
    </submittedName>
</protein>
<feature type="region of interest" description="Disordered" evidence="1">
    <location>
        <begin position="30"/>
        <end position="62"/>
    </location>
</feature>
<evidence type="ECO:0000313" key="2">
    <source>
        <dbReference type="EMBL" id="KAF2769102.1"/>
    </source>
</evidence>
<accession>A0A6G1L936</accession>
<evidence type="ECO:0000256" key="1">
    <source>
        <dbReference type="SAM" id="MobiDB-lite"/>
    </source>
</evidence>
<proteinExistence type="predicted"/>